<reference evidence="1 2" key="1">
    <citation type="submission" date="2020-08" db="EMBL/GenBank/DDBJ databases">
        <title>Bridging the membrane lipid divide: bacteria of the FCB group superphylum have the potential to synthesize archaeal ether lipids.</title>
        <authorList>
            <person name="Villanueva L."/>
            <person name="Von Meijenfeldt F.A.B."/>
            <person name="Westbye A.B."/>
            <person name="Yadav S."/>
            <person name="Hopmans E.C."/>
            <person name="Dutilh B.E."/>
            <person name="Sinninghe Damste J.S."/>
        </authorList>
    </citation>
    <scope>NUCLEOTIDE SEQUENCE [LARGE SCALE GENOMIC DNA]</scope>
    <source>
        <strain evidence="1">NIOZ-UU30</strain>
    </source>
</reference>
<evidence type="ECO:0000313" key="1">
    <source>
        <dbReference type="EMBL" id="MBC8361724.1"/>
    </source>
</evidence>
<dbReference type="Proteomes" id="UP000603434">
    <property type="component" value="Unassembled WGS sequence"/>
</dbReference>
<organism evidence="1 2">
    <name type="scientific">Candidatus Desulfatibia profunda</name>
    <dbReference type="NCBI Taxonomy" id="2841695"/>
    <lineage>
        <taxon>Bacteria</taxon>
        <taxon>Pseudomonadati</taxon>
        <taxon>Thermodesulfobacteriota</taxon>
        <taxon>Desulfobacteria</taxon>
        <taxon>Desulfobacterales</taxon>
        <taxon>Desulfobacterales incertae sedis</taxon>
        <taxon>Candidatus Desulfatibia</taxon>
    </lineage>
</organism>
<dbReference type="AlphaFoldDB" id="A0A8J6NNQ3"/>
<dbReference type="EMBL" id="JACNJH010000146">
    <property type="protein sequence ID" value="MBC8361724.1"/>
    <property type="molecule type" value="Genomic_DNA"/>
</dbReference>
<accession>A0A8J6NNQ3</accession>
<evidence type="ECO:0000313" key="2">
    <source>
        <dbReference type="Proteomes" id="UP000603434"/>
    </source>
</evidence>
<comment type="caution">
    <text evidence="1">The sequence shown here is derived from an EMBL/GenBank/DDBJ whole genome shotgun (WGS) entry which is preliminary data.</text>
</comment>
<sequence length="532" mass="60771">MKNKIRKIAKIPTIWLGKVLLLGLFLTGLNTASVFAVDFITKAEFEAEKSTYKDYPFKILFKKLAEGDAAEKRIIRNTIILKQAFDRNMQEKIKGGVINYKETFGIVKESGQDHLKLWIPKNDSTADFYVGIDRIPTINEHNYQVTESNIGKYAVVIYSLDDRIYQIKISFQPASPAGLIVKREVGKNIVSWNQPAADQKPVGYKFFINEEPFERVDKPIIKVPRTIGQADEYYVKAIYKHGDSFIESDASDIQIDEITAKEVQQEVLAWETYDRIITALNPSQWQDAEKLLYDNQQFLSEHLDAERKQKTAGLVAFFTEIDEGDRLGTATPESVQNLESALMFYQRAETKANSMPAAIDVVFIPRLKTAETQGRIAKLNAVEKEFVAARNAKAATITTSKAPEPSEKPEPIEKIVDRDTEIKVAMKDFKTRDYVSALNHFENIYSSQIANLKQPGDKSIRGLLSLPLKHRAEVIFLIELDRLRKENNNDEELIKQRLEMIYENIDNGEGLWSIIPESKRKLIKRHIEKYGT</sequence>
<protein>
    <submittedName>
        <fullName evidence="1">Uncharacterized protein</fullName>
    </submittedName>
</protein>
<gene>
    <name evidence="1" type="ORF">H8E23_10020</name>
</gene>
<name>A0A8J6NNQ3_9BACT</name>
<proteinExistence type="predicted"/>